<dbReference type="SUPFAM" id="SSF52172">
    <property type="entry name" value="CheY-like"/>
    <property type="match status" value="1"/>
</dbReference>
<dbReference type="Gene3D" id="3.40.50.2300">
    <property type="match status" value="1"/>
</dbReference>
<keyword evidence="2" id="KW-0597">Phosphoprotein</keyword>
<feature type="modified residue" description="4-aspartylphosphate" evidence="2">
    <location>
        <position position="74"/>
    </location>
</feature>
<dbReference type="Proteomes" id="UP000479710">
    <property type="component" value="Unassembled WGS sequence"/>
</dbReference>
<gene>
    <name evidence="5" type="ORF">E2562_023227</name>
</gene>
<dbReference type="GO" id="GO:0000160">
    <property type="term" value="P:phosphorelay signal transduction system"/>
    <property type="evidence" value="ECO:0007669"/>
    <property type="project" value="UniProtKB-KW"/>
</dbReference>
<dbReference type="AlphaFoldDB" id="A0A6G1BY04"/>
<dbReference type="InterPro" id="IPR001789">
    <property type="entry name" value="Sig_transdc_resp-reg_receiver"/>
</dbReference>
<dbReference type="InterPro" id="IPR045279">
    <property type="entry name" value="ARR-like"/>
</dbReference>
<dbReference type="PANTHER" id="PTHR43874">
    <property type="entry name" value="TWO-COMPONENT RESPONSE REGULATOR"/>
    <property type="match status" value="1"/>
</dbReference>
<keyword evidence="3" id="KW-0812">Transmembrane</keyword>
<name>A0A6G1BY04_9ORYZ</name>
<feature type="domain" description="Response regulatory" evidence="4">
    <location>
        <begin position="15"/>
        <end position="141"/>
    </location>
</feature>
<accession>A0A6G1BY04</accession>
<sequence>MEIEGGGRVEEGVTRVLLVDDSPVDRRVVQLLLSSNACAGSFHVIAVDSAKKAMEFLGLKEEGKEQAIDMVLTDYCMPEMTGYELLKAIKALSPLKPIPVIVMSSENEPQRISRCMNAGAEDFIVKPLQSKDVQRLRNCSSANTQCCNAGSDGKLLLPSDHVVVDATAAAASPPSYRRRAHFAGVAMARHSCMHSHLHFRLSSSSESFEKKPSLILLLFLLFFFQVLHSSSVELSHYFPFLFKFILLVYAILCLGELLHRWSNGCFLNLWCA</sequence>
<evidence type="ECO:0000313" key="5">
    <source>
        <dbReference type="EMBL" id="KAF0893205.1"/>
    </source>
</evidence>
<dbReference type="GO" id="GO:0009736">
    <property type="term" value="P:cytokinin-activated signaling pathway"/>
    <property type="evidence" value="ECO:0007669"/>
    <property type="project" value="InterPro"/>
</dbReference>
<evidence type="ECO:0000259" key="4">
    <source>
        <dbReference type="PROSITE" id="PS50110"/>
    </source>
</evidence>
<organism evidence="5 6">
    <name type="scientific">Oryza meyeriana var. granulata</name>
    <dbReference type="NCBI Taxonomy" id="110450"/>
    <lineage>
        <taxon>Eukaryota</taxon>
        <taxon>Viridiplantae</taxon>
        <taxon>Streptophyta</taxon>
        <taxon>Embryophyta</taxon>
        <taxon>Tracheophyta</taxon>
        <taxon>Spermatophyta</taxon>
        <taxon>Magnoliopsida</taxon>
        <taxon>Liliopsida</taxon>
        <taxon>Poales</taxon>
        <taxon>Poaceae</taxon>
        <taxon>BOP clade</taxon>
        <taxon>Oryzoideae</taxon>
        <taxon>Oryzeae</taxon>
        <taxon>Oryzinae</taxon>
        <taxon>Oryza</taxon>
        <taxon>Oryza meyeriana</taxon>
    </lineage>
</organism>
<feature type="transmembrane region" description="Helical" evidence="3">
    <location>
        <begin position="237"/>
        <end position="258"/>
    </location>
</feature>
<feature type="transmembrane region" description="Helical" evidence="3">
    <location>
        <begin position="214"/>
        <end position="231"/>
    </location>
</feature>
<dbReference type="EMBL" id="SPHZ02000011">
    <property type="protein sequence ID" value="KAF0893205.1"/>
    <property type="molecule type" value="Genomic_DNA"/>
</dbReference>
<dbReference type="CDD" id="cd17581">
    <property type="entry name" value="REC_typeA_ARR"/>
    <property type="match status" value="1"/>
</dbReference>
<dbReference type="PROSITE" id="PS50110">
    <property type="entry name" value="RESPONSE_REGULATORY"/>
    <property type="match status" value="1"/>
</dbReference>
<dbReference type="OrthoDB" id="60033at2759"/>
<dbReference type="Pfam" id="PF00072">
    <property type="entry name" value="Response_reg"/>
    <property type="match status" value="1"/>
</dbReference>
<dbReference type="SMART" id="SM00448">
    <property type="entry name" value="REC"/>
    <property type="match status" value="1"/>
</dbReference>
<protein>
    <recommendedName>
        <fullName evidence="4">Response regulatory domain-containing protein</fullName>
    </recommendedName>
</protein>
<comment type="caution">
    <text evidence="5">The sequence shown here is derived from an EMBL/GenBank/DDBJ whole genome shotgun (WGS) entry which is preliminary data.</text>
</comment>
<reference evidence="5 6" key="1">
    <citation type="submission" date="2019-11" db="EMBL/GenBank/DDBJ databases">
        <title>Whole genome sequence of Oryza granulata.</title>
        <authorList>
            <person name="Li W."/>
        </authorList>
    </citation>
    <scope>NUCLEOTIDE SEQUENCE [LARGE SCALE GENOMIC DNA]</scope>
    <source>
        <strain evidence="6">cv. Menghai</strain>
        <tissue evidence="5">Leaf</tissue>
    </source>
</reference>
<dbReference type="PANTHER" id="PTHR43874:SF28">
    <property type="entry name" value="TWO-COMPONENT RESPONSE REGULATOR ORR1"/>
    <property type="match status" value="1"/>
</dbReference>
<keyword evidence="6" id="KW-1185">Reference proteome</keyword>
<keyword evidence="3" id="KW-0472">Membrane</keyword>
<evidence type="ECO:0000256" key="1">
    <source>
        <dbReference type="ARBA" id="ARBA00023012"/>
    </source>
</evidence>
<evidence type="ECO:0000313" key="6">
    <source>
        <dbReference type="Proteomes" id="UP000479710"/>
    </source>
</evidence>
<dbReference type="InterPro" id="IPR011006">
    <property type="entry name" value="CheY-like_superfamily"/>
</dbReference>
<evidence type="ECO:0000256" key="3">
    <source>
        <dbReference type="SAM" id="Phobius"/>
    </source>
</evidence>
<evidence type="ECO:0000256" key="2">
    <source>
        <dbReference type="PROSITE-ProRule" id="PRU00169"/>
    </source>
</evidence>
<keyword evidence="3" id="KW-1133">Transmembrane helix</keyword>
<keyword evidence="1" id="KW-0902">Two-component regulatory system</keyword>
<proteinExistence type="predicted"/>